<evidence type="ECO:0000313" key="1">
    <source>
        <dbReference type="EMBL" id="KFZ36297.1"/>
    </source>
</evidence>
<dbReference type="eggNOG" id="COG2227">
    <property type="taxonomic scope" value="Bacteria"/>
</dbReference>
<gene>
    <name evidence="1" type="ORF">HR45_17170</name>
</gene>
<dbReference type="AlphaFoldDB" id="A0A094JAP8"/>
<reference evidence="1 2" key="1">
    <citation type="submission" date="2014-06" db="EMBL/GenBank/DDBJ databases">
        <title>Shewanella sp. YQH10.</title>
        <authorList>
            <person name="Liu Y."/>
            <person name="Zeng R."/>
        </authorList>
    </citation>
    <scope>NUCLEOTIDE SEQUENCE [LARGE SCALE GENOMIC DNA]</scope>
    <source>
        <strain evidence="1 2">YQH10</strain>
    </source>
</reference>
<protein>
    <submittedName>
        <fullName evidence="1">Methyltransferase</fullName>
    </submittedName>
</protein>
<keyword evidence="2" id="KW-1185">Reference proteome</keyword>
<dbReference type="Pfam" id="PF13489">
    <property type="entry name" value="Methyltransf_23"/>
    <property type="match status" value="1"/>
</dbReference>
<dbReference type="SUPFAM" id="SSF53335">
    <property type="entry name" value="S-adenosyl-L-methionine-dependent methyltransferases"/>
    <property type="match status" value="1"/>
</dbReference>
<organism evidence="1 2">
    <name type="scientific">Shewanella mangrovi</name>
    <dbReference type="NCBI Taxonomy" id="1515746"/>
    <lineage>
        <taxon>Bacteria</taxon>
        <taxon>Pseudomonadati</taxon>
        <taxon>Pseudomonadota</taxon>
        <taxon>Gammaproteobacteria</taxon>
        <taxon>Alteromonadales</taxon>
        <taxon>Shewanellaceae</taxon>
        <taxon>Shewanella</taxon>
    </lineage>
</organism>
<dbReference type="Gene3D" id="3.40.50.150">
    <property type="entry name" value="Vaccinia Virus protein VP39"/>
    <property type="match status" value="1"/>
</dbReference>
<name>A0A094JAP8_9GAMM</name>
<dbReference type="Proteomes" id="UP000029264">
    <property type="component" value="Unassembled WGS sequence"/>
</dbReference>
<dbReference type="OrthoDB" id="9791944at2"/>
<dbReference type="EMBL" id="JPEO01000020">
    <property type="protein sequence ID" value="KFZ36297.1"/>
    <property type="molecule type" value="Genomic_DNA"/>
</dbReference>
<accession>A0A094JAP8</accession>
<sequence length="212" mass="24587">MHHCPLCRQITTQPHYQDKKRSFFLCDNCGLVSADSHSFLLPTIEQQRYGRAKKAGKQRQLEDFIESLIQQLRDLGQTELNGLNFGRVLSEHALTKVKTAGYHMQQFDPFFAPNHQVLQQQYDVICSYRVFEHFREPAKEWRLISSLLKPQGWLAISTPLLRSPAAFAKWHLKNNPTHVSFYQPRTFTYLAQISGFELLFADGDFVLMQKAA</sequence>
<comment type="caution">
    <text evidence="1">The sequence shown here is derived from an EMBL/GenBank/DDBJ whole genome shotgun (WGS) entry which is preliminary data.</text>
</comment>
<evidence type="ECO:0000313" key="2">
    <source>
        <dbReference type="Proteomes" id="UP000029264"/>
    </source>
</evidence>
<keyword evidence="1" id="KW-0808">Transferase</keyword>
<keyword evidence="1" id="KW-0489">Methyltransferase</keyword>
<dbReference type="STRING" id="1515746.HR45_17170"/>
<dbReference type="GO" id="GO:0008168">
    <property type="term" value="F:methyltransferase activity"/>
    <property type="evidence" value="ECO:0007669"/>
    <property type="project" value="UniProtKB-KW"/>
</dbReference>
<dbReference type="InterPro" id="IPR029063">
    <property type="entry name" value="SAM-dependent_MTases_sf"/>
</dbReference>
<dbReference type="GO" id="GO:0032259">
    <property type="term" value="P:methylation"/>
    <property type="evidence" value="ECO:0007669"/>
    <property type="project" value="UniProtKB-KW"/>
</dbReference>
<proteinExistence type="predicted"/>
<dbReference type="RefSeq" id="WP_037445343.1">
    <property type="nucleotide sequence ID" value="NZ_JPEO01000020.1"/>
</dbReference>